<keyword evidence="14" id="KW-1185">Reference proteome</keyword>
<accession>A0ABM1P6Y6</accession>
<reference evidence="14" key="1">
    <citation type="journal article" date="1997" name="Nucleic Acids Res.">
        <title>tRNAscan-SE: a program for improved detection of transfer RNA genes in genomic sequence.</title>
        <authorList>
            <person name="Lowe T.M."/>
            <person name="Eddy S.R."/>
        </authorList>
    </citation>
    <scope>NUCLEOTIDE SEQUENCE [LARGE SCALE GENOMIC DNA]</scope>
</reference>
<dbReference type="PANTHER" id="PTHR12250">
    <property type="entry name" value="PHOSPHATIDYLINOSITOL GLYCAN, CLASS N"/>
    <property type="match status" value="1"/>
</dbReference>
<evidence type="ECO:0000256" key="3">
    <source>
        <dbReference type="ARBA" id="ARBA00008400"/>
    </source>
</evidence>
<feature type="transmembrane region" description="Helical" evidence="12">
    <location>
        <begin position="455"/>
        <end position="480"/>
    </location>
</feature>
<evidence type="ECO:0000256" key="6">
    <source>
        <dbReference type="ARBA" id="ARBA00022679"/>
    </source>
</evidence>
<feature type="transmembrane region" description="Helical" evidence="12">
    <location>
        <begin position="516"/>
        <end position="546"/>
    </location>
</feature>
<dbReference type="PANTHER" id="PTHR12250:SF0">
    <property type="entry name" value="GPI ETHANOLAMINE PHOSPHATE TRANSFERASE 1"/>
    <property type="match status" value="1"/>
</dbReference>
<dbReference type="Pfam" id="PF04987">
    <property type="entry name" value="PigN"/>
    <property type="match status" value="1"/>
</dbReference>
<evidence type="ECO:0000256" key="8">
    <source>
        <dbReference type="ARBA" id="ARBA00022824"/>
    </source>
</evidence>
<reference evidence="15" key="3">
    <citation type="submission" date="2025-08" db="UniProtKB">
        <authorList>
            <consortium name="RefSeq"/>
        </authorList>
    </citation>
    <scope>IDENTIFICATION</scope>
    <source>
        <tissue evidence="15">Whole organism</tissue>
    </source>
</reference>
<feature type="transmembrane region" description="Helical" evidence="12">
    <location>
        <begin position="638"/>
        <end position="656"/>
    </location>
</feature>
<sequence>MWKYLALLVHILLLGYISLIYYQSSVINGMKAQDGHRSLGLQPPADRLVVFLIDGLRAESLYRNKWNVLPNLKHLFMDHGLIGISHGSAPTESRPGHISIFGGFQEDAAAALRNFKRNPSVFDTVFNRTMGASWAWGSKSVLQFLKYLPNHEMYLDMHTESELTGNKFTHKLLHSKVRKFLAGSFDNSTLPSVYLVDFDSLVGNETVLKPNSDEFLKALNSTETVINQLYNLFEQYFGDQRTVYLLTSDHGMTDNGDHGEDSLFEIEMPFIFWGAGIERLESPFKDIYAAKTNGTPMQFQELKQEQLAPLMSALIGLPPPLNNRATLVMGMMNVSRTYEAHSMYLNARQILAQVEQVLNKQERSYIWKWLPRFERLDRHRIAHFHEQILTQIQSGCLNEAILCSQRMIHSALECLEYYRLYYRIPLVVACMLTYLGWFYYLLAKQGRAEHEPTRGWFTIANLILLLIELLVALTCVLHSVPCSTSFYLLVPVPMWALALREQGLQYSCMRAPLIQLAWIGAAVVLFIATYFFKPLIALGYLIVVCANNGHAFTRAPRLRFWLWVAVVALLTGFTVKRPDFGCNSIVLLFLSMLVTILRPLLMNERHACRVWLSNGSALLLATYLAYERLSKNEINCVLQGAAWFYVLYAFISIPYSNTKTPRRRVQLILFNLSTVYTLLSVSYESIFMQLLCTEFLLGMQVDTGKKNWTDSEDSEGVEDEAKPDKSLSSEDHINKIYRYAVLILVYAYFSMIGTGNLLDISAFDTSFAHIFVSDCSTVLIFLLYTLKVMIPLIIIMSSLCAFRAYVRHNLCGIFICLFLICDVLCLYFFFFVRNSGSWRTVRESLSQQLIAHGVPMLLAAFSFIPNLLLSAIPLTMLPMLNWKKDVKMTQLGQSQV</sequence>
<evidence type="ECO:0000313" key="14">
    <source>
        <dbReference type="Proteomes" id="UP000694904"/>
    </source>
</evidence>
<evidence type="ECO:0000256" key="11">
    <source>
        <dbReference type="ARBA" id="ARBA00023180"/>
    </source>
</evidence>
<feature type="transmembrane region" description="Helical" evidence="12">
    <location>
        <begin position="420"/>
        <end position="443"/>
    </location>
</feature>
<evidence type="ECO:0000256" key="2">
    <source>
        <dbReference type="ARBA" id="ARBA00004687"/>
    </source>
</evidence>
<evidence type="ECO:0000256" key="10">
    <source>
        <dbReference type="ARBA" id="ARBA00023136"/>
    </source>
</evidence>
<dbReference type="RefSeq" id="XP_017862972.1">
    <property type="nucleotide sequence ID" value="XM_018007483.1"/>
</dbReference>
<protein>
    <recommendedName>
        <fullName evidence="4 12">GPI ethanolamine phosphate transferase 1</fullName>
        <ecNumber evidence="12">2.-.-.-</ecNumber>
    </recommendedName>
</protein>
<dbReference type="Gene3D" id="3.40.720.10">
    <property type="entry name" value="Alkaline Phosphatase, subunit A"/>
    <property type="match status" value="2"/>
</dbReference>
<keyword evidence="7 12" id="KW-0812">Transmembrane</keyword>
<feature type="transmembrane region" description="Helical" evidence="12">
    <location>
        <begin position="850"/>
        <end position="874"/>
    </location>
</feature>
<evidence type="ECO:0000256" key="5">
    <source>
        <dbReference type="ARBA" id="ARBA00022502"/>
    </source>
</evidence>
<feature type="transmembrane region" description="Helical" evidence="12">
    <location>
        <begin position="778"/>
        <end position="802"/>
    </location>
</feature>
<evidence type="ECO:0000313" key="15">
    <source>
        <dbReference type="RefSeq" id="XP_017862972.1"/>
    </source>
</evidence>
<evidence type="ECO:0000256" key="9">
    <source>
        <dbReference type="ARBA" id="ARBA00022989"/>
    </source>
</evidence>
<dbReference type="InterPro" id="IPR017852">
    <property type="entry name" value="GPI_EtnP_transferase_1_C"/>
</dbReference>
<comment type="similarity">
    <text evidence="3 12">Belongs to the PIGG/PIGN/PIGO family. PIGN subfamily.</text>
</comment>
<comment type="subcellular location">
    <subcellularLocation>
        <location evidence="1 12">Endoplasmic reticulum membrane</location>
        <topology evidence="1 12">Multi-pass membrane protein</topology>
    </subcellularLocation>
</comment>
<feature type="transmembrane region" description="Helical" evidence="12">
    <location>
        <begin position="809"/>
        <end position="830"/>
    </location>
</feature>
<feature type="transmembrane region" description="Helical" evidence="12">
    <location>
        <begin position="558"/>
        <end position="575"/>
    </location>
</feature>
<evidence type="ECO:0000256" key="1">
    <source>
        <dbReference type="ARBA" id="ARBA00004477"/>
    </source>
</evidence>
<gene>
    <name evidence="15" type="primary">LOC108613773</name>
</gene>
<comment type="caution">
    <text evidence="12">Lacks conserved residue(s) required for the propagation of feature annotation.</text>
</comment>
<keyword evidence="8 12" id="KW-0256">Endoplasmic reticulum</keyword>
<keyword evidence="9 12" id="KW-1133">Transmembrane helix</keyword>
<dbReference type="Proteomes" id="UP000694904">
    <property type="component" value="Chromosome 2"/>
</dbReference>
<proteinExistence type="inferred from homology"/>
<dbReference type="CDD" id="cd16020">
    <property type="entry name" value="GPI_EPT_1"/>
    <property type="match status" value="1"/>
</dbReference>
<dbReference type="GeneID" id="108613773"/>
<dbReference type="SUPFAM" id="SSF53649">
    <property type="entry name" value="Alkaline phosphatase-like"/>
    <property type="match status" value="1"/>
</dbReference>
<keyword evidence="5 12" id="KW-0337">GPI-anchor biosynthesis</keyword>
<dbReference type="GO" id="GO:0016740">
    <property type="term" value="F:transferase activity"/>
    <property type="evidence" value="ECO:0007669"/>
    <property type="project" value="UniProtKB-KW"/>
</dbReference>
<dbReference type="InterPro" id="IPR007070">
    <property type="entry name" value="GPI_EtnP_transferase_1"/>
</dbReference>
<evidence type="ECO:0000256" key="12">
    <source>
        <dbReference type="RuleBase" id="RU367138"/>
    </source>
</evidence>
<keyword evidence="6 12" id="KW-0808">Transferase</keyword>
<reference evidence="14" key="2">
    <citation type="journal article" date="2016" name="G3 (Bethesda)">
        <title>Genome Evolution in Three Species of Cactophilic Drosophila.</title>
        <authorList>
            <person name="Sanchez-Flores A."/>
            <person name="Penazola F."/>
            <person name="Carpinteyro-Ponce J."/>
            <person name="Nazario-Yepiz N."/>
            <person name="Abreu-Goodger C."/>
            <person name="Machado C.A."/>
            <person name="Markow T.A."/>
        </authorList>
    </citation>
    <scope>NUCLEOTIDE SEQUENCE [LARGE SCALE GENOMIC DNA]</scope>
</reference>
<evidence type="ECO:0000259" key="13">
    <source>
        <dbReference type="Pfam" id="PF04987"/>
    </source>
</evidence>
<keyword evidence="11" id="KW-0325">Glycoprotein</keyword>
<dbReference type="EC" id="2.-.-.-" evidence="12"/>
<organism evidence="14 15">
    <name type="scientific">Drosophila arizonae</name>
    <name type="common">Fruit fly</name>
    <dbReference type="NCBI Taxonomy" id="7263"/>
    <lineage>
        <taxon>Eukaryota</taxon>
        <taxon>Metazoa</taxon>
        <taxon>Ecdysozoa</taxon>
        <taxon>Arthropoda</taxon>
        <taxon>Hexapoda</taxon>
        <taxon>Insecta</taxon>
        <taxon>Pterygota</taxon>
        <taxon>Neoptera</taxon>
        <taxon>Endopterygota</taxon>
        <taxon>Diptera</taxon>
        <taxon>Brachycera</taxon>
        <taxon>Muscomorpha</taxon>
        <taxon>Ephydroidea</taxon>
        <taxon>Drosophilidae</taxon>
        <taxon>Drosophila</taxon>
    </lineage>
</organism>
<name>A0ABM1P6Y6_DROAR</name>
<comment type="pathway">
    <text evidence="2 12">Glycolipid biosynthesis; glycosylphosphatidylinositol-anchor biosynthesis.</text>
</comment>
<dbReference type="InterPro" id="IPR017850">
    <property type="entry name" value="Alkaline_phosphatase_core_sf"/>
</dbReference>
<feature type="domain" description="GPI ethanolamine phosphate transferase 1 C-terminal" evidence="13">
    <location>
        <begin position="413"/>
        <end position="837"/>
    </location>
</feature>
<evidence type="ECO:0000256" key="7">
    <source>
        <dbReference type="ARBA" id="ARBA00022692"/>
    </source>
</evidence>
<evidence type="ECO:0000256" key="4">
    <source>
        <dbReference type="ARBA" id="ARBA00020831"/>
    </source>
</evidence>
<feature type="transmembrane region" description="Helical" evidence="12">
    <location>
        <begin position="581"/>
        <end position="601"/>
    </location>
</feature>
<dbReference type="InterPro" id="IPR037671">
    <property type="entry name" value="PIGN_N"/>
</dbReference>
<feature type="transmembrane region" description="Helical" evidence="12">
    <location>
        <begin position="736"/>
        <end position="758"/>
    </location>
</feature>
<comment type="function">
    <text evidence="12">Ethanolamine phosphate transferase involved in glycosylphosphatidylinositol-anchor biosynthesis. Transfers ethanolamine phosphate to the first alpha-1,4-linked mannose of the glycosylphosphatidylinositol precursor of GPI-anchor.</text>
</comment>
<feature type="transmembrane region" description="Helical" evidence="12">
    <location>
        <begin position="608"/>
        <end position="626"/>
    </location>
</feature>
<keyword evidence="10 12" id="KW-0472">Membrane</keyword>